<keyword evidence="1" id="KW-0812">Transmembrane</keyword>
<dbReference type="Proteomes" id="UP000276407">
    <property type="component" value="Chromosome 1"/>
</dbReference>
<sequence length="77" mass="9477">MLERSFSFQEIILFHFSRRSFRSYKSVGIRKFRLKRIYEIFFRFMNVMRFLFVTPGSIFLRFLDSKTEMSKAARSSR</sequence>
<evidence type="ECO:0000313" key="3">
    <source>
        <dbReference type="Proteomes" id="UP000276407"/>
    </source>
</evidence>
<keyword evidence="1" id="KW-0472">Membrane</keyword>
<evidence type="ECO:0000256" key="1">
    <source>
        <dbReference type="SAM" id="Phobius"/>
    </source>
</evidence>
<dbReference type="KEGG" id="lkm:EFP84_16120"/>
<evidence type="ECO:0000313" key="2">
    <source>
        <dbReference type="EMBL" id="AYV56873.1"/>
    </source>
</evidence>
<organism evidence="2 3">
    <name type="scientific">Leptospira kmetyi</name>
    <dbReference type="NCBI Taxonomy" id="408139"/>
    <lineage>
        <taxon>Bacteria</taxon>
        <taxon>Pseudomonadati</taxon>
        <taxon>Spirochaetota</taxon>
        <taxon>Spirochaetia</taxon>
        <taxon>Leptospirales</taxon>
        <taxon>Leptospiraceae</taxon>
        <taxon>Leptospira</taxon>
    </lineage>
</organism>
<feature type="transmembrane region" description="Helical" evidence="1">
    <location>
        <begin position="40"/>
        <end position="60"/>
    </location>
</feature>
<accession>A0AAD0XRI2</accession>
<protein>
    <submittedName>
        <fullName evidence="2">Uncharacterized protein</fullName>
    </submittedName>
</protein>
<keyword evidence="1" id="KW-1133">Transmembrane helix</keyword>
<name>A0AAD0XRI2_9LEPT</name>
<dbReference type="AlphaFoldDB" id="A0AAD0XRI2"/>
<reference evidence="2 3" key="1">
    <citation type="submission" date="2018-11" db="EMBL/GenBank/DDBJ databases">
        <title>Complete genome sequence of Leptospira kmetyi isolate LS 001/16 from soil sample associated with a leptospirosis patient in Kelantan.</title>
        <authorList>
            <person name="Muhammad Yusoff F."/>
            <person name="Muhammad Yusoff S."/>
            <person name="Ahmad M.N."/>
            <person name="Yusof N.Y."/>
            <person name="Aziah I."/>
        </authorList>
    </citation>
    <scope>NUCLEOTIDE SEQUENCE [LARGE SCALE GENOMIC DNA]</scope>
    <source>
        <strain evidence="2 3">LS 001/16</strain>
    </source>
</reference>
<proteinExistence type="predicted"/>
<gene>
    <name evidence="2" type="ORF">EFP84_16120</name>
</gene>
<dbReference type="EMBL" id="CP033614">
    <property type="protein sequence ID" value="AYV56873.1"/>
    <property type="molecule type" value="Genomic_DNA"/>
</dbReference>